<evidence type="ECO:0000256" key="2">
    <source>
        <dbReference type="ARBA" id="ARBA00008478"/>
    </source>
</evidence>
<dbReference type="PANTHER" id="PTHR34719">
    <property type="entry name" value="NICKEL-RESPONSIVE REGULATOR"/>
    <property type="match status" value="1"/>
</dbReference>
<keyword evidence="4" id="KW-0479">Metal-binding</keyword>
<accession>A0A3B1CCT7</accession>
<dbReference type="SUPFAM" id="SSF55021">
    <property type="entry name" value="ACT-like"/>
    <property type="match status" value="1"/>
</dbReference>
<evidence type="ECO:0000256" key="7">
    <source>
        <dbReference type="ARBA" id="ARBA00023163"/>
    </source>
</evidence>
<dbReference type="NCBIfam" id="NF001884">
    <property type="entry name" value="PRK00630.1"/>
    <property type="match status" value="1"/>
</dbReference>
<dbReference type="EMBL" id="UOGF01000006">
    <property type="protein sequence ID" value="VAX26032.1"/>
    <property type="molecule type" value="Genomic_DNA"/>
</dbReference>
<evidence type="ECO:0000256" key="6">
    <source>
        <dbReference type="ARBA" id="ARBA00023125"/>
    </source>
</evidence>
<feature type="domain" description="Ribbon-helix-helix protein CopG" evidence="8">
    <location>
        <begin position="6"/>
        <end position="46"/>
    </location>
</feature>
<dbReference type="InterPro" id="IPR050192">
    <property type="entry name" value="CopG/NikR_regulator"/>
</dbReference>
<evidence type="ECO:0000256" key="1">
    <source>
        <dbReference type="ARBA" id="ARBA00001967"/>
    </source>
</evidence>
<reference evidence="10" key="1">
    <citation type="submission" date="2018-06" db="EMBL/GenBank/DDBJ databases">
        <authorList>
            <person name="Zhirakovskaya E."/>
        </authorList>
    </citation>
    <scope>NUCLEOTIDE SEQUENCE</scope>
</reference>
<dbReference type="Gene3D" id="3.30.70.1150">
    <property type="entry name" value="ACT-like. Chain A, domain 2"/>
    <property type="match status" value="1"/>
</dbReference>
<dbReference type="PANTHER" id="PTHR34719:SF2">
    <property type="entry name" value="NICKEL-RESPONSIVE REGULATOR"/>
    <property type="match status" value="1"/>
</dbReference>
<dbReference type="GO" id="GO:0016151">
    <property type="term" value="F:nickel cation binding"/>
    <property type="evidence" value="ECO:0007669"/>
    <property type="project" value="InterPro"/>
</dbReference>
<dbReference type="Pfam" id="PF08753">
    <property type="entry name" value="NikR_C"/>
    <property type="match status" value="1"/>
</dbReference>
<evidence type="ECO:0000256" key="5">
    <source>
        <dbReference type="ARBA" id="ARBA00023015"/>
    </source>
</evidence>
<sequence length="138" mass="16007">MPKLIRFGVSIDEALLKTFDDYIERKKYTNRSEALRDLIRNHLVEEEWDDDKETVGTITMVYDHHVPELSERLTHLQHEYNELIQSTLHIHLDHHRCLEVLVVRGRSSRIKEVANSLIATKGVQHGKLTVTTTGKDLG</sequence>
<dbReference type="CDD" id="cd22231">
    <property type="entry name" value="RHH_NikR_HicB-like"/>
    <property type="match status" value="1"/>
</dbReference>
<protein>
    <submittedName>
        <fullName evidence="10">Nickel responsive regulator NikR</fullName>
    </submittedName>
</protein>
<dbReference type="Pfam" id="PF01402">
    <property type="entry name" value="RHH_1"/>
    <property type="match status" value="1"/>
</dbReference>
<evidence type="ECO:0000313" key="10">
    <source>
        <dbReference type="EMBL" id="VAX26032.1"/>
    </source>
</evidence>
<dbReference type="InterPro" id="IPR022988">
    <property type="entry name" value="Ni_resp_reg_NikR"/>
</dbReference>
<dbReference type="Gene3D" id="1.10.1220.10">
    <property type="entry name" value="Met repressor-like"/>
    <property type="match status" value="1"/>
</dbReference>
<dbReference type="InterPro" id="IPR010985">
    <property type="entry name" value="Ribbon_hlx_hlx"/>
</dbReference>
<dbReference type="AlphaFoldDB" id="A0A3B1CCT7"/>
<dbReference type="InterPro" id="IPR027271">
    <property type="entry name" value="Acetolactate_synth/TF_NikR_C"/>
</dbReference>
<keyword evidence="7" id="KW-0804">Transcription</keyword>
<organism evidence="10">
    <name type="scientific">hydrothermal vent metagenome</name>
    <dbReference type="NCBI Taxonomy" id="652676"/>
    <lineage>
        <taxon>unclassified sequences</taxon>
        <taxon>metagenomes</taxon>
        <taxon>ecological metagenomes</taxon>
    </lineage>
</organism>
<dbReference type="InterPro" id="IPR013321">
    <property type="entry name" value="Arc_rbn_hlx_hlx"/>
</dbReference>
<evidence type="ECO:0000259" key="9">
    <source>
        <dbReference type="Pfam" id="PF08753"/>
    </source>
</evidence>
<dbReference type="GO" id="GO:0003677">
    <property type="term" value="F:DNA binding"/>
    <property type="evidence" value="ECO:0007669"/>
    <property type="project" value="UniProtKB-KW"/>
</dbReference>
<dbReference type="InterPro" id="IPR002145">
    <property type="entry name" value="CopG"/>
</dbReference>
<gene>
    <name evidence="10" type="ORF">MNBD_NITROSPIRAE01-1784</name>
</gene>
<feature type="domain" description="Transcription factor NikR nickel binding C-terminal" evidence="9">
    <location>
        <begin position="55"/>
        <end position="131"/>
    </location>
</feature>
<dbReference type="InterPro" id="IPR045865">
    <property type="entry name" value="ACT-like_dom_sf"/>
</dbReference>
<evidence type="ECO:0000259" key="8">
    <source>
        <dbReference type="Pfam" id="PF01402"/>
    </source>
</evidence>
<dbReference type="GO" id="GO:0006355">
    <property type="term" value="P:regulation of DNA-templated transcription"/>
    <property type="evidence" value="ECO:0007669"/>
    <property type="project" value="InterPro"/>
</dbReference>
<comment type="similarity">
    <text evidence="2">Belongs to the transcriptional regulatory CopG/NikR family.</text>
</comment>
<name>A0A3B1CCT7_9ZZZZ</name>
<dbReference type="SUPFAM" id="SSF47598">
    <property type="entry name" value="Ribbon-helix-helix"/>
    <property type="match status" value="1"/>
</dbReference>
<dbReference type="NCBIfam" id="NF002169">
    <property type="entry name" value="PRK01002.1"/>
    <property type="match status" value="1"/>
</dbReference>
<dbReference type="HAMAP" id="MF_00476">
    <property type="entry name" value="NikR"/>
    <property type="match status" value="1"/>
</dbReference>
<keyword evidence="5" id="KW-0805">Transcription regulation</keyword>
<dbReference type="GO" id="GO:0010045">
    <property type="term" value="P:response to nickel cation"/>
    <property type="evidence" value="ECO:0007669"/>
    <property type="project" value="InterPro"/>
</dbReference>
<keyword evidence="6" id="KW-0238">DNA-binding</keyword>
<keyword evidence="3" id="KW-0533">Nickel</keyword>
<evidence type="ECO:0000256" key="3">
    <source>
        <dbReference type="ARBA" id="ARBA00022596"/>
    </source>
</evidence>
<proteinExistence type="inferred from homology"/>
<evidence type="ECO:0000256" key="4">
    <source>
        <dbReference type="ARBA" id="ARBA00022723"/>
    </source>
</evidence>
<dbReference type="NCBIfam" id="NF002815">
    <property type="entry name" value="PRK02967.1"/>
    <property type="match status" value="1"/>
</dbReference>
<comment type="cofactor">
    <cofactor evidence="1">
        <name>Ni(2+)</name>
        <dbReference type="ChEBI" id="CHEBI:49786"/>
    </cofactor>
</comment>
<dbReference type="NCBIfam" id="NF003381">
    <property type="entry name" value="PRK04460.1"/>
    <property type="match status" value="1"/>
</dbReference>
<dbReference type="InterPro" id="IPR014864">
    <property type="entry name" value="TF_NikR_Ni-bd_C"/>
</dbReference>